<protein>
    <submittedName>
        <fullName evidence="2">Uncharacterized protein</fullName>
    </submittedName>
</protein>
<evidence type="ECO:0000256" key="1">
    <source>
        <dbReference type="SAM" id="MobiDB-lite"/>
    </source>
</evidence>
<feature type="compositionally biased region" description="Polar residues" evidence="1">
    <location>
        <begin position="78"/>
        <end position="88"/>
    </location>
</feature>
<dbReference type="OrthoDB" id="3556912at2759"/>
<feature type="compositionally biased region" description="Basic and acidic residues" evidence="1">
    <location>
        <begin position="53"/>
        <end position="72"/>
    </location>
</feature>
<comment type="caution">
    <text evidence="2">The sequence shown here is derived from an EMBL/GenBank/DDBJ whole genome shotgun (WGS) entry which is preliminary data.</text>
</comment>
<name>A0A4S8QNI5_9HELO</name>
<feature type="region of interest" description="Disordered" evidence="1">
    <location>
        <begin position="1"/>
        <end position="118"/>
    </location>
</feature>
<sequence length="145" mass="16099">MRERSDASYHHATFEAPNLRGPKSFTFPLNYTGEPAPLVKETGKKKAPIKSNADTRDSSRDVDGIDRKDFAPNKKASKTSNPHVQGSSRNGGVGDLNKPAKKAKKKTSKGEGDSAVENNERLRKKFWFHPGHDVHFIASVELLWT</sequence>
<evidence type="ECO:0000313" key="2">
    <source>
        <dbReference type="EMBL" id="THV46627.1"/>
    </source>
</evidence>
<proteinExistence type="predicted"/>
<reference evidence="2 3" key="1">
    <citation type="submission" date="2017-12" db="EMBL/GenBank/DDBJ databases">
        <title>Comparative genomics of Botrytis spp.</title>
        <authorList>
            <person name="Valero-Jimenez C.A."/>
            <person name="Tapia P."/>
            <person name="Veloso J."/>
            <person name="Silva-Moreno E."/>
            <person name="Staats M."/>
            <person name="Valdes J.H."/>
            <person name="Van Kan J.A.L."/>
        </authorList>
    </citation>
    <scope>NUCLEOTIDE SEQUENCE [LARGE SCALE GENOMIC DNA]</scope>
    <source>
        <strain evidence="2 3">MUCL435</strain>
    </source>
</reference>
<evidence type="ECO:0000313" key="3">
    <source>
        <dbReference type="Proteomes" id="UP000308671"/>
    </source>
</evidence>
<dbReference type="Proteomes" id="UP000308671">
    <property type="component" value="Unassembled WGS sequence"/>
</dbReference>
<feature type="compositionally biased region" description="Basic and acidic residues" evidence="1">
    <location>
        <begin position="1"/>
        <end position="13"/>
    </location>
</feature>
<organism evidence="2 3">
    <name type="scientific">Botrytis galanthina</name>
    <dbReference type="NCBI Taxonomy" id="278940"/>
    <lineage>
        <taxon>Eukaryota</taxon>
        <taxon>Fungi</taxon>
        <taxon>Dikarya</taxon>
        <taxon>Ascomycota</taxon>
        <taxon>Pezizomycotina</taxon>
        <taxon>Leotiomycetes</taxon>
        <taxon>Helotiales</taxon>
        <taxon>Sclerotiniaceae</taxon>
        <taxon>Botrytis</taxon>
    </lineage>
</organism>
<keyword evidence="3" id="KW-1185">Reference proteome</keyword>
<accession>A0A4S8QNI5</accession>
<dbReference type="EMBL" id="PQXL01000371">
    <property type="protein sequence ID" value="THV46627.1"/>
    <property type="molecule type" value="Genomic_DNA"/>
</dbReference>
<gene>
    <name evidence="2" type="ORF">BGAL_0371g00010</name>
</gene>
<dbReference type="AlphaFoldDB" id="A0A4S8QNI5"/>